<dbReference type="CDD" id="cd05233">
    <property type="entry name" value="SDR_c"/>
    <property type="match status" value="1"/>
</dbReference>
<dbReference type="SUPFAM" id="SSF51735">
    <property type="entry name" value="NAD(P)-binding Rossmann-fold domains"/>
    <property type="match status" value="1"/>
</dbReference>
<name>A0ABP5AJA8_9MICC</name>
<comment type="similarity">
    <text evidence="1">Belongs to the short-chain dehydrogenases/reductases (SDR) family.</text>
</comment>
<accession>A0ABP5AJA8</accession>
<dbReference type="PANTHER" id="PTHR43669:SF3">
    <property type="entry name" value="ALCOHOL DEHYDROGENASE, PUTATIVE (AFU_ORTHOLOGUE AFUA_3G03445)-RELATED"/>
    <property type="match status" value="1"/>
</dbReference>
<dbReference type="EMBL" id="BAAALV010000003">
    <property type="protein sequence ID" value="GAA1915639.1"/>
    <property type="molecule type" value="Genomic_DNA"/>
</dbReference>
<dbReference type="Proteomes" id="UP001500784">
    <property type="component" value="Unassembled WGS sequence"/>
</dbReference>
<dbReference type="InterPro" id="IPR002347">
    <property type="entry name" value="SDR_fam"/>
</dbReference>
<dbReference type="Pfam" id="PF13561">
    <property type="entry name" value="adh_short_C2"/>
    <property type="match status" value="1"/>
</dbReference>
<protein>
    <submittedName>
        <fullName evidence="3">SDR family oxidoreductase</fullName>
    </submittedName>
</protein>
<keyword evidence="4" id="KW-1185">Reference proteome</keyword>
<dbReference type="PRINTS" id="PR00081">
    <property type="entry name" value="GDHRDH"/>
</dbReference>
<organism evidence="3 4">
    <name type="scientific">Arthrobacter gandavensis</name>
    <dbReference type="NCBI Taxonomy" id="169960"/>
    <lineage>
        <taxon>Bacteria</taxon>
        <taxon>Bacillati</taxon>
        <taxon>Actinomycetota</taxon>
        <taxon>Actinomycetes</taxon>
        <taxon>Micrococcales</taxon>
        <taxon>Micrococcaceae</taxon>
        <taxon>Arthrobacter</taxon>
    </lineage>
</organism>
<comment type="caution">
    <text evidence="3">The sequence shown here is derived from an EMBL/GenBank/DDBJ whole genome shotgun (WGS) entry which is preliminary data.</text>
</comment>
<evidence type="ECO:0000313" key="4">
    <source>
        <dbReference type="Proteomes" id="UP001500784"/>
    </source>
</evidence>
<keyword evidence="2" id="KW-0560">Oxidoreductase</keyword>
<reference evidence="4" key="1">
    <citation type="journal article" date="2019" name="Int. J. Syst. Evol. Microbiol.">
        <title>The Global Catalogue of Microorganisms (GCM) 10K type strain sequencing project: providing services to taxonomists for standard genome sequencing and annotation.</title>
        <authorList>
            <consortium name="The Broad Institute Genomics Platform"/>
            <consortium name="The Broad Institute Genome Sequencing Center for Infectious Disease"/>
            <person name="Wu L."/>
            <person name="Ma J."/>
        </authorList>
    </citation>
    <scope>NUCLEOTIDE SEQUENCE [LARGE SCALE GENOMIC DNA]</scope>
    <source>
        <strain evidence="4">JCM 13316</strain>
    </source>
</reference>
<gene>
    <name evidence="3" type="ORF">GCM10009688_20760</name>
</gene>
<evidence type="ECO:0000256" key="2">
    <source>
        <dbReference type="ARBA" id="ARBA00023002"/>
    </source>
</evidence>
<proteinExistence type="inferred from homology"/>
<dbReference type="PANTHER" id="PTHR43669">
    <property type="entry name" value="5-KETO-D-GLUCONATE 5-REDUCTASE"/>
    <property type="match status" value="1"/>
</dbReference>
<dbReference type="RefSeq" id="WP_152229201.1">
    <property type="nucleotide sequence ID" value="NZ_BAAALV010000003.1"/>
</dbReference>
<sequence>MPADQLNVIIHGAGGAIGGAVAEEFARLGARLFLAGHGEASVNATAEKVRALGGGAHSSRVDAYSRAEVDAHTNAVADLSGRIDVMFNAVEVPRVQGVPLLEMDADDVVAPAAAWLRTQFLTARAAAGYMVPQGSGTILMLSASPARLALAGVGGFAAACAAVEALTRTFAAETGAAGVRTVCLRPHRIRETIGITPDLPMELGEFTRFLESLTTSGTLPTLGEVARAAVFAATGGAASMNGTVLNLTGGMSPD</sequence>
<evidence type="ECO:0000256" key="1">
    <source>
        <dbReference type="ARBA" id="ARBA00006484"/>
    </source>
</evidence>
<evidence type="ECO:0000313" key="3">
    <source>
        <dbReference type="EMBL" id="GAA1915639.1"/>
    </source>
</evidence>
<dbReference type="Gene3D" id="3.40.50.720">
    <property type="entry name" value="NAD(P)-binding Rossmann-like Domain"/>
    <property type="match status" value="1"/>
</dbReference>
<dbReference type="InterPro" id="IPR036291">
    <property type="entry name" value="NAD(P)-bd_dom_sf"/>
</dbReference>